<evidence type="ECO:0000256" key="2">
    <source>
        <dbReference type="ARBA" id="ARBA00012486"/>
    </source>
</evidence>
<dbReference type="EC" id="2.3.2.23" evidence="2"/>
<proteinExistence type="predicted"/>
<dbReference type="Proteomes" id="UP000700334">
    <property type="component" value="Unassembled WGS sequence"/>
</dbReference>
<evidence type="ECO:0000256" key="4">
    <source>
        <dbReference type="ARBA" id="ARBA00022786"/>
    </source>
</evidence>
<evidence type="ECO:0000259" key="6">
    <source>
        <dbReference type="PROSITE" id="PS50908"/>
    </source>
</evidence>
<evidence type="ECO:0000259" key="5">
    <source>
        <dbReference type="PROSITE" id="PS50127"/>
    </source>
</evidence>
<dbReference type="PROSITE" id="PS50127">
    <property type="entry name" value="UBC_2"/>
    <property type="match status" value="1"/>
</dbReference>
<protein>
    <recommendedName>
        <fullName evidence="2">E2 ubiquitin-conjugating enzyme</fullName>
        <ecNumber evidence="2">2.3.2.23</ecNumber>
    </recommendedName>
</protein>
<dbReference type="FunFam" id="3.10.110.10:FF:000011">
    <property type="entry name" value="Ubiquitin-conjugating enzyme E2 L3"/>
    <property type="match status" value="1"/>
</dbReference>
<reference evidence="7" key="1">
    <citation type="journal article" date="2021" name="Evol. Appl.">
        <title>The genome of the Pyrenean desman and the effects of bottlenecks and inbreeding on the genomic landscape of an endangered species.</title>
        <authorList>
            <person name="Escoda L."/>
            <person name="Castresana J."/>
        </authorList>
    </citation>
    <scope>NUCLEOTIDE SEQUENCE</scope>
    <source>
        <strain evidence="7">IBE-C5619</strain>
    </source>
</reference>
<dbReference type="Gene3D" id="3.10.110.10">
    <property type="entry name" value="Ubiquitin Conjugating Enzyme"/>
    <property type="match status" value="1"/>
</dbReference>
<evidence type="ECO:0000313" key="7">
    <source>
        <dbReference type="EMBL" id="KAG8511275.1"/>
    </source>
</evidence>
<sequence>MPTAPLQELEGLQNALPPYLRNLTCDAANVLVWHVLLLPERPPYNLKAFSLRLNFPNDYPFKPPKVTFTTQIYHPSVDVNGQVCLPIISNQDWTASTKASQVLEVLSKLVNNPEQGQPLRLKLAEELEQDPELFHKKAKELTLQFGVDLPS</sequence>
<dbReference type="PANTHER" id="PTHR24067">
    <property type="entry name" value="UBIQUITIN-CONJUGATING ENZYME E2"/>
    <property type="match status" value="1"/>
</dbReference>
<feature type="domain" description="RWD" evidence="6">
    <location>
        <begin position="7"/>
        <end position="134"/>
    </location>
</feature>
<evidence type="ECO:0000313" key="8">
    <source>
        <dbReference type="Proteomes" id="UP000700334"/>
    </source>
</evidence>
<dbReference type="InterPro" id="IPR006575">
    <property type="entry name" value="RWD_dom"/>
</dbReference>
<feature type="domain" description="UBC core" evidence="5">
    <location>
        <begin position="1"/>
        <end position="147"/>
    </location>
</feature>
<evidence type="ECO:0000256" key="1">
    <source>
        <dbReference type="ARBA" id="ARBA00000485"/>
    </source>
</evidence>
<dbReference type="AlphaFoldDB" id="A0A8J6A478"/>
<dbReference type="OrthoDB" id="9973183at2759"/>
<dbReference type="InterPro" id="IPR016135">
    <property type="entry name" value="UBQ-conjugating_enzyme/RWD"/>
</dbReference>
<accession>A0A8J6A478</accession>
<organism evidence="7 8">
    <name type="scientific">Galemys pyrenaicus</name>
    <name type="common">Iberian desman</name>
    <name type="synonym">Pyrenean desman</name>
    <dbReference type="NCBI Taxonomy" id="202257"/>
    <lineage>
        <taxon>Eukaryota</taxon>
        <taxon>Metazoa</taxon>
        <taxon>Chordata</taxon>
        <taxon>Craniata</taxon>
        <taxon>Vertebrata</taxon>
        <taxon>Euteleostomi</taxon>
        <taxon>Mammalia</taxon>
        <taxon>Eutheria</taxon>
        <taxon>Laurasiatheria</taxon>
        <taxon>Eulipotyphla</taxon>
        <taxon>Talpidae</taxon>
        <taxon>Galemys</taxon>
    </lineage>
</organism>
<dbReference type="EMBL" id="JAGFMF010011846">
    <property type="protein sequence ID" value="KAG8511275.1"/>
    <property type="molecule type" value="Genomic_DNA"/>
</dbReference>
<comment type="caution">
    <text evidence="7">The sequence shown here is derived from an EMBL/GenBank/DDBJ whole genome shotgun (WGS) entry which is preliminary data.</text>
</comment>
<dbReference type="SMART" id="SM00212">
    <property type="entry name" value="UBCc"/>
    <property type="match status" value="1"/>
</dbReference>
<keyword evidence="4" id="KW-0833">Ubl conjugation pathway</keyword>
<dbReference type="GO" id="GO:0061631">
    <property type="term" value="F:ubiquitin conjugating enzyme activity"/>
    <property type="evidence" value="ECO:0007669"/>
    <property type="project" value="UniProtKB-EC"/>
</dbReference>
<name>A0A8J6A478_GALPY</name>
<gene>
    <name evidence="7" type="ORF">J0S82_018956</name>
</gene>
<keyword evidence="3" id="KW-0808">Transferase</keyword>
<dbReference type="InterPro" id="IPR000608">
    <property type="entry name" value="UBC"/>
</dbReference>
<dbReference type="PROSITE" id="PS50908">
    <property type="entry name" value="RWD"/>
    <property type="match status" value="1"/>
</dbReference>
<evidence type="ECO:0000256" key="3">
    <source>
        <dbReference type="ARBA" id="ARBA00022679"/>
    </source>
</evidence>
<comment type="catalytic activity">
    <reaction evidence="1">
        <text>S-ubiquitinyl-[E1 ubiquitin-activating enzyme]-L-cysteine + [E2 ubiquitin-conjugating enzyme]-L-cysteine = [E1 ubiquitin-activating enzyme]-L-cysteine + S-ubiquitinyl-[E2 ubiquitin-conjugating enzyme]-L-cysteine.</text>
        <dbReference type="EC" id="2.3.2.23"/>
    </reaction>
</comment>
<dbReference type="Pfam" id="PF00179">
    <property type="entry name" value="UQ_con"/>
    <property type="match status" value="1"/>
</dbReference>
<dbReference type="InterPro" id="IPR050113">
    <property type="entry name" value="Ub_conjugating_enzyme"/>
</dbReference>
<dbReference type="SUPFAM" id="SSF54495">
    <property type="entry name" value="UBC-like"/>
    <property type="match status" value="1"/>
</dbReference>
<keyword evidence="8" id="KW-1185">Reference proteome</keyword>